<protein>
    <recommendedName>
        <fullName evidence="4">Rgp1-domain-containing protein</fullName>
    </recommendedName>
</protein>
<dbReference type="AlphaFoldDB" id="M1V7Y6"/>
<gene>
    <name evidence="2" type="ORF">CYME_CMJ019C</name>
</gene>
<keyword evidence="3" id="KW-1185">Reference proteome</keyword>
<organism evidence="2 3">
    <name type="scientific">Cyanidioschyzon merolae (strain NIES-3377 / 10D)</name>
    <name type="common">Unicellular red alga</name>
    <dbReference type="NCBI Taxonomy" id="280699"/>
    <lineage>
        <taxon>Eukaryota</taxon>
        <taxon>Rhodophyta</taxon>
        <taxon>Bangiophyceae</taxon>
        <taxon>Cyanidiales</taxon>
        <taxon>Cyanidiaceae</taxon>
        <taxon>Cyanidioschyzon</taxon>
    </lineage>
</organism>
<evidence type="ECO:0000313" key="2">
    <source>
        <dbReference type="EMBL" id="BAM80169.1"/>
    </source>
</evidence>
<feature type="region of interest" description="Disordered" evidence="1">
    <location>
        <begin position="323"/>
        <end position="350"/>
    </location>
</feature>
<feature type="region of interest" description="Disordered" evidence="1">
    <location>
        <begin position="458"/>
        <end position="496"/>
    </location>
</feature>
<dbReference type="Pfam" id="PF08737">
    <property type="entry name" value="Rgp1"/>
    <property type="match status" value="1"/>
</dbReference>
<dbReference type="RefSeq" id="XP_005534776.1">
    <property type="nucleotide sequence ID" value="XM_005534719.1"/>
</dbReference>
<reference evidence="2 3" key="2">
    <citation type="journal article" date="2007" name="BMC Biol.">
        <title>A 100%-complete sequence reveals unusually simple genomic features in the hot-spring red alga Cyanidioschyzon merolae.</title>
        <authorList>
            <person name="Nozaki H."/>
            <person name="Takano H."/>
            <person name="Misumi O."/>
            <person name="Terasawa K."/>
            <person name="Matsuzaki M."/>
            <person name="Maruyama S."/>
            <person name="Nishida K."/>
            <person name="Yagisawa F."/>
            <person name="Yoshida Y."/>
            <person name="Fujiwara T."/>
            <person name="Takio S."/>
            <person name="Tamura K."/>
            <person name="Chung S.J."/>
            <person name="Nakamura S."/>
            <person name="Kuroiwa H."/>
            <person name="Tanaka K."/>
            <person name="Sato N."/>
            <person name="Kuroiwa T."/>
        </authorList>
    </citation>
    <scope>NUCLEOTIDE SEQUENCE [LARGE SCALE GENOMIC DNA]</scope>
    <source>
        <strain evidence="2 3">10D</strain>
    </source>
</reference>
<dbReference type="OrthoDB" id="1918at2759"/>
<dbReference type="EMBL" id="AP006492">
    <property type="protein sequence ID" value="BAM80169.1"/>
    <property type="molecule type" value="Genomic_DNA"/>
</dbReference>
<accession>M1V7Y6</accession>
<dbReference type="KEGG" id="cme:CYME_CMJ019C"/>
<evidence type="ECO:0008006" key="4">
    <source>
        <dbReference type="Google" id="ProtNLM"/>
    </source>
</evidence>
<dbReference type="HOGENOM" id="CLU_390979_0_0_1"/>
<dbReference type="Proteomes" id="UP000007014">
    <property type="component" value="Chromosome 10"/>
</dbReference>
<feature type="region of interest" description="Disordered" evidence="1">
    <location>
        <begin position="368"/>
        <end position="403"/>
    </location>
</feature>
<dbReference type="InterPro" id="IPR014848">
    <property type="entry name" value="Rgp1"/>
</dbReference>
<dbReference type="Gramene" id="CMJ019CT">
    <property type="protein sequence ID" value="CMJ019CT"/>
    <property type="gene ID" value="CMJ019C"/>
</dbReference>
<name>M1V7Y6_CYAM1</name>
<proteinExistence type="predicted"/>
<feature type="compositionally biased region" description="Polar residues" evidence="1">
    <location>
        <begin position="470"/>
        <end position="496"/>
    </location>
</feature>
<sequence>MRLHARIAPQNLEPGSLFCLVLVLDTTGNEPTGTARQVPVPEHELEFLACAVAGAWRSDARWTKPEAHRRPATAAVVTGQAKANGEHEPSTAPGLVEAERTKRFATTFWDWEGEELAPDLLDGPEDAVPAEAMPWLAALWDLLEANAYPVRSAQGSQHSELPAHHGLVFASRACCVARKLRLERDKLLAFLVRGCLPSMIPPSFDGTYVRYEYGVAVVAQRTGSAPVKLHLRFRIHPPISSRMAKVPVLSAPDAMSAATAAAAAAPVAALRDHERDASRADGMPPLQDPNEVLRVRLDAVSRAAVTRPDRMMAEVIRPASAAGARAAGSSTGSASPPPLPQMSPTWSERRISSPSLLTLSASVPRSPAMPEFLPSASASASASLEQVSTRGEPPQEHAAGNADAPLRMELKAFQVALEISNNLEFILSATSNSRLTAYPVTTPSEWDDSTILDTLPGKSGIASRSHAADGTNSGTSPVVDGTTQASGLRSGSVSPTTAPLDQLESVWMPFIARVEATGLGRIATVHLQRRGFVLGELVPVSIDLSVATSSCVYIRGTLDALEILHPECANDFSKSSLEKCARVPPKRRKRATLCHRRRYAERAEPCAGLCRWHWTPRIPSEEDTPVSFATRVVQVRWTLSIHFLVRVSDTGQRASEDDSNQGRNPLRLVTLPIPLQVGGYLPANTALPSAGSLSVNTVSLASEVAL</sequence>
<dbReference type="GeneID" id="16994129"/>
<feature type="compositionally biased region" description="Low complexity" evidence="1">
    <location>
        <begin position="323"/>
        <end position="334"/>
    </location>
</feature>
<reference evidence="2 3" key="1">
    <citation type="journal article" date="2004" name="Nature">
        <title>Genome sequence of the ultrasmall unicellular red alga Cyanidioschyzon merolae 10D.</title>
        <authorList>
            <person name="Matsuzaki M."/>
            <person name="Misumi O."/>
            <person name="Shin-i T."/>
            <person name="Maruyama S."/>
            <person name="Takahara M."/>
            <person name="Miyagishima S."/>
            <person name="Mori T."/>
            <person name="Nishida K."/>
            <person name="Yagisawa F."/>
            <person name="Nishida K."/>
            <person name="Yoshida Y."/>
            <person name="Nishimura Y."/>
            <person name="Nakao S."/>
            <person name="Kobayashi T."/>
            <person name="Momoyama Y."/>
            <person name="Higashiyama T."/>
            <person name="Minoda A."/>
            <person name="Sano M."/>
            <person name="Nomoto H."/>
            <person name="Oishi K."/>
            <person name="Hayashi H."/>
            <person name="Ohta F."/>
            <person name="Nishizaka S."/>
            <person name="Haga S."/>
            <person name="Miura S."/>
            <person name="Morishita T."/>
            <person name="Kabeya Y."/>
            <person name="Terasawa K."/>
            <person name="Suzuki Y."/>
            <person name="Ishii Y."/>
            <person name="Asakawa S."/>
            <person name="Takano H."/>
            <person name="Ohta N."/>
            <person name="Kuroiwa H."/>
            <person name="Tanaka K."/>
            <person name="Shimizu N."/>
            <person name="Sugano S."/>
            <person name="Sato N."/>
            <person name="Nozaki H."/>
            <person name="Ogasawara N."/>
            <person name="Kohara Y."/>
            <person name="Kuroiwa T."/>
        </authorList>
    </citation>
    <scope>NUCLEOTIDE SEQUENCE [LARGE SCALE GENOMIC DNA]</scope>
    <source>
        <strain evidence="2 3">10D</strain>
    </source>
</reference>
<dbReference type="PANTHER" id="PTHR12507">
    <property type="entry name" value="REDUCED GROWTH PHENOTYPE 1 RGP1, YEAST -RELATED"/>
    <property type="match status" value="1"/>
</dbReference>
<evidence type="ECO:0000313" key="3">
    <source>
        <dbReference type="Proteomes" id="UP000007014"/>
    </source>
</evidence>
<evidence type="ECO:0000256" key="1">
    <source>
        <dbReference type="SAM" id="MobiDB-lite"/>
    </source>
</evidence>